<feature type="signal peptide" evidence="1">
    <location>
        <begin position="1"/>
        <end position="43"/>
    </location>
</feature>
<evidence type="ECO:0000313" key="3">
    <source>
        <dbReference type="Proteomes" id="UP000008744"/>
    </source>
</evidence>
<feature type="chain" id="PRO_5002804273" evidence="1">
    <location>
        <begin position="44"/>
        <end position="69"/>
    </location>
</feature>
<dbReference type="Proteomes" id="UP000008744">
    <property type="component" value="Unassembled WGS sequence"/>
</dbReference>
<protein>
    <submittedName>
        <fullName evidence="2">GL14450</fullName>
    </submittedName>
</protein>
<dbReference type="OMA" id="CLPYHGA"/>
<dbReference type="HOGENOM" id="CLU_2778543_0_0_1"/>
<sequence>MGSSGSQASASVSGIATGRMSLLLRLLAVALVMNACHMPLTNAKATGTGTGTGTSTATGTGCLPYHGAC</sequence>
<accession>B4GTZ8</accession>
<keyword evidence="1" id="KW-0732">Signal</keyword>
<name>B4GTZ8_DROPE</name>
<evidence type="ECO:0000256" key="1">
    <source>
        <dbReference type="SAM" id="SignalP"/>
    </source>
</evidence>
<dbReference type="EMBL" id="CH479190">
    <property type="protein sequence ID" value="EDW26018.1"/>
    <property type="molecule type" value="Genomic_DNA"/>
</dbReference>
<keyword evidence="3" id="KW-1185">Reference proteome</keyword>
<evidence type="ECO:0000313" key="2">
    <source>
        <dbReference type="EMBL" id="EDW26018.1"/>
    </source>
</evidence>
<gene>
    <name evidence="2" type="primary">Dper\GL14450</name>
    <name evidence="2" type="ORF">Dper_GL14450</name>
</gene>
<dbReference type="STRING" id="7234.B4GTZ8"/>
<dbReference type="AlphaFoldDB" id="B4GTZ8"/>
<proteinExistence type="predicted"/>
<reference evidence="2 3" key="1">
    <citation type="journal article" date="2007" name="Nature">
        <title>Evolution of genes and genomes on the Drosophila phylogeny.</title>
        <authorList>
            <consortium name="Drosophila 12 Genomes Consortium"/>
            <person name="Clark A.G."/>
            <person name="Eisen M.B."/>
            <person name="Smith D.R."/>
            <person name="Bergman C.M."/>
            <person name="Oliver B."/>
            <person name="Markow T.A."/>
            <person name="Kaufman T.C."/>
            <person name="Kellis M."/>
            <person name="Gelbart W."/>
            <person name="Iyer V.N."/>
            <person name="Pollard D.A."/>
            <person name="Sackton T.B."/>
            <person name="Larracuente A.M."/>
            <person name="Singh N.D."/>
            <person name="Abad J.P."/>
            <person name="Abt D.N."/>
            <person name="Adryan B."/>
            <person name="Aguade M."/>
            <person name="Akashi H."/>
            <person name="Anderson W.W."/>
            <person name="Aquadro C.F."/>
            <person name="Ardell D.H."/>
            <person name="Arguello R."/>
            <person name="Artieri C.G."/>
            <person name="Barbash D.A."/>
            <person name="Barker D."/>
            <person name="Barsanti P."/>
            <person name="Batterham P."/>
            <person name="Batzoglou S."/>
            <person name="Begun D."/>
            <person name="Bhutkar A."/>
            <person name="Blanco E."/>
            <person name="Bosak S.A."/>
            <person name="Bradley R.K."/>
            <person name="Brand A.D."/>
            <person name="Brent M.R."/>
            <person name="Brooks A.N."/>
            <person name="Brown R.H."/>
            <person name="Butlin R.K."/>
            <person name="Caggese C."/>
            <person name="Calvi B.R."/>
            <person name="Bernardo de Carvalho A."/>
            <person name="Caspi A."/>
            <person name="Castrezana S."/>
            <person name="Celniker S.E."/>
            <person name="Chang J.L."/>
            <person name="Chapple C."/>
            <person name="Chatterji S."/>
            <person name="Chinwalla A."/>
            <person name="Civetta A."/>
            <person name="Clifton S.W."/>
            <person name="Comeron J.M."/>
            <person name="Costello J.C."/>
            <person name="Coyne J.A."/>
            <person name="Daub J."/>
            <person name="David R.G."/>
            <person name="Delcher A.L."/>
            <person name="Delehaunty K."/>
            <person name="Do C.B."/>
            <person name="Ebling H."/>
            <person name="Edwards K."/>
            <person name="Eickbush T."/>
            <person name="Evans J.D."/>
            <person name="Filipski A."/>
            <person name="Findeiss S."/>
            <person name="Freyhult E."/>
            <person name="Fulton L."/>
            <person name="Fulton R."/>
            <person name="Garcia A.C."/>
            <person name="Gardiner A."/>
            <person name="Garfield D.A."/>
            <person name="Garvin B.E."/>
            <person name="Gibson G."/>
            <person name="Gilbert D."/>
            <person name="Gnerre S."/>
            <person name="Godfrey J."/>
            <person name="Good R."/>
            <person name="Gotea V."/>
            <person name="Gravely B."/>
            <person name="Greenberg A.J."/>
            <person name="Griffiths-Jones S."/>
            <person name="Gross S."/>
            <person name="Guigo R."/>
            <person name="Gustafson E.A."/>
            <person name="Haerty W."/>
            <person name="Hahn M.W."/>
            <person name="Halligan D.L."/>
            <person name="Halpern A.L."/>
            <person name="Halter G.M."/>
            <person name="Han M.V."/>
            <person name="Heger A."/>
            <person name="Hillier L."/>
            <person name="Hinrichs A.S."/>
            <person name="Holmes I."/>
            <person name="Hoskins R.A."/>
            <person name="Hubisz M.J."/>
            <person name="Hultmark D."/>
            <person name="Huntley M.A."/>
            <person name="Jaffe D.B."/>
            <person name="Jagadeeshan S."/>
            <person name="Jeck W.R."/>
            <person name="Johnson J."/>
            <person name="Jones C.D."/>
            <person name="Jordan W.C."/>
            <person name="Karpen G.H."/>
            <person name="Kataoka E."/>
            <person name="Keightley P.D."/>
            <person name="Kheradpour P."/>
            <person name="Kirkness E.F."/>
            <person name="Koerich L.B."/>
            <person name="Kristiansen K."/>
            <person name="Kudrna D."/>
            <person name="Kulathinal R.J."/>
            <person name="Kumar S."/>
            <person name="Kwok R."/>
            <person name="Lander E."/>
            <person name="Langley C.H."/>
            <person name="Lapoint R."/>
            <person name="Lazzaro B.P."/>
            <person name="Lee S.J."/>
            <person name="Levesque L."/>
            <person name="Li R."/>
            <person name="Lin C.F."/>
            <person name="Lin M.F."/>
            <person name="Lindblad-Toh K."/>
            <person name="Llopart A."/>
            <person name="Long M."/>
            <person name="Low L."/>
            <person name="Lozovsky E."/>
            <person name="Lu J."/>
            <person name="Luo M."/>
            <person name="Machado C.A."/>
            <person name="Makalowski W."/>
            <person name="Marzo M."/>
            <person name="Matsuda M."/>
            <person name="Matzkin L."/>
            <person name="McAllister B."/>
            <person name="McBride C.S."/>
            <person name="McKernan B."/>
            <person name="McKernan K."/>
            <person name="Mendez-Lago M."/>
            <person name="Minx P."/>
            <person name="Mollenhauer M.U."/>
            <person name="Montooth K."/>
            <person name="Mount S.M."/>
            <person name="Mu X."/>
            <person name="Myers E."/>
            <person name="Negre B."/>
            <person name="Newfeld S."/>
            <person name="Nielsen R."/>
            <person name="Noor M.A."/>
            <person name="O'Grady P."/>
            <person name="Pachter L."/>
            <person name="Papaceit M."/>
            <person name="Parisi M.J."/>
            <person name="Parisi M."/>
            <person name="Parts L."/>
            <person name="Pedersen J.S."/>
            <person name="Pesole G."/>
            <person name="Phillippy A.M."/>
            <person name="Ponting C.P."/>
            <person name="Pop M."/>
            <person name="Porcelli D."/>
            <person name="Powell J.R."/>
            <person name="Prohaska S."/>
            <person name="Pruitt K."/>
            <person name="Puig M."/>
            <person name="Quesneville H."/>
            <person name="Ram K.R."/>
            <person name="Rand D."/>
            <person name="Rasmussen M.D."/>
            <person name="Reed L.K."/>
            <person name="Reenan R."/>
            <person name="Reily A."/>
            <person name="Remington K.A."/>
            <person name="Rieger T.T."/>
            <person name="Ritchie M.G."/>
            <person name="Robin C."/>
            <person name="Rogers Y.H."/>
            <person name="Rohde C."/>
            <person name="Rozas J."/>
            <person name="Rubenfield M.J."/>
            <person name="Ruiz A."/>
            <person name="Russo S."/>
            <person name="Salzberg S.L."/>
            <person name="Sanchez-Gracia A."/>
            <person name="Saranga D.J."/>
            <person name="Sato H."/>
            <person name="Schaeffer S.W."/>
            <person name="Schatz M.C."/>
            <person name="Schlenke T."/>
            <person name="Schwartz R."/>
            <person name="Segarra C."/>
            <person name="Singh R.S."/>
            <person name="Sirot L."/>
            <person name="Sirota M."/>
            <person name="Sisneros N.B."/>
            <person name="Smith C.D."/>
            <person name="Smith T.F."/>
            <person name="Spieth J."/>
            <person name="Stage D.E."/>
            <person name="Stark A."/>
            <person name="Stephan W."/>
            <person name="Strausberg R.L."/>
            <person name="Strempel S."/>
            <person name="Sturgill D."/>
            <person name="Sutton G."/>
            <person name="Sutton G.G."/>
            <person name="Tao W."/>
            <person name="Teichmann S."/>
            <person name="Tobari Y.N."/>
            <person name="Tomimura Y."/>
            <person name="Tsolas J.M."/>
            <person name="Valente V.L."/>
            <person name="Venter E."/>
            <person name="Venter J.C."/>
            <person name="Vicario S."/>
            <person name="Vieira F.G."/>
            <person name="Vilella A.J."/>
            <person name="Villasante A."/>
            <person name="Walenz B."/>
            <person name="Wang J."/>
            <person name="Wasserman M."/>
            <person name="Watts T."/>
            <person name="Wilson D."/>
            <person name="Wilson R.K."/>
            <person name="Wing R.A."/>
            <person name="Wolfner M.F."/>
            <person name="Wong A."/>
            <person name="Wong G.K."/>
            <person name="Wu C.I."/>
            <person name="Wu G."/>
            <person name="Yamamoto D."/>
            <person name="Yang H.P."/>
            <person name="Yang S.P."/>
            <person name="Yorke J.A."/>
            <person name="Yoshida K."/>
            <person name="Zdobnov E."/>
            <person name="Zhang P."/>
            <person name="Zhang Y."/>
            <person name="Zimin A.V."/>
            <person name="Baldwin J."/>
            <person name="Abdouelleil A."/>
            <person name="Abdulkadir J."/>
            <person name="Abebe A."/>
            <person name="Abera B."/>
            <person name="Abreu J."/>
            <person name="Acer S.C."/>
            <person name="Aftuck L."/>
            <person name="Alexander A."/>
            <person name="An P."/>
            <person name="Anderson E."/>
            <person name="Anderson S."/>
            <person name="Arachi H."/>
            <person name="Azer M."/>
            <person name="Bachantsang P."/>
            <person name="Barry A."/>
            <person name="Bayul T."/>
            <person name="Berlin A."/>
            <person name="Bessette D."/>
            <person name="Bloom T."/>
            <person name="Blye J."/>
            <person name="Boguslavskiy L."/>
            <person name="Bonnet C."/>
            <person name="Boukhgalter B."/>
            <person name="Bourzgui I."/>
            <person name="Brown A."/>
            <person name="Cahill P."/>
            <person name="Channer S."/>
            <person name="Cheshatsang Y."/>
            <person name="Chuda L."/>
            <person name="Citroen M."/>
            <person name="Collymore A."/>
            <person name="Cooke P."/>
            <person name="Costello M."/>
            <person name="D'Aco K."/>
            <person name="Daza R."/>
            <person name="De Haan G."/>
            <person name="DeGray S."/>
            <person name="DeMaso C."/>
            <person name="Dhargay N."/>
            <person name="Dooley K."/>
            <person name="Dooley E."/>
            <person name="Doricent M."/>
            <person name="Dorje P."/>
            <person name="Dorjee K."/>
            <person name="Dupes A."/>
            <person name="Elong R."/>
            <person name="Falk J."/>
            <person name="Farina A."/>
            <person name="Faro S."/>
            <person name="Ferguson D."/>
            <person name="Fisher S."/>
            <person name="Foley C.D."/>
            <person name="Franke A."/>
            <person name="Friedrich D."/>
            <person name="Gadbois L."/>
            <person name="Gearin G."/>
            <person name="Gearin C.R."/>
            <person name="Giannoukos G."/>
            <person name="Goode T."/>
            <person name="Graham J."/>
            <person name="Grandbois E."/>
            <person name="Grewal S."/>
            <person name="Gyaltsen K."/>
            <person name="Hafez N."/>
            <person name="Hagos B."/>
            <person name="Hall J."/>
            <person name="Henson C."/>
            <person name="Hollinger A."/>
            <person name="Honan T."/>
            <person name="Huard M.D."/>
            <person name="Hughes L."/>
            <person name="Hurhula B."/>
            <person name="Husby M.E."/>
            <person name="Kamat A."/>
            <person name="Kanga B."/>
            <person name="Kashin S."/>
            <person name="Khazanovich D."/>
            <person name="Kisner P."/>
            <person name="Lance K."/>
            <person name="Lara M."/>
            <person name="Lee W."/>
            <person name="Lennon N."/>
            <person name="Letendre F."/>
            <person name="LeVine R."/>
            <person name="Lipovsky A."/>
            <person name="Liu X."/>
            <person name="Liu J."/>
            <person name="Liu S."/>
            <person name="Lokyitsang T."/>
            <person name="Lokyitsang Y."/>
            <person name="Lubonja R."/>
            <person name="Lui A."/>
            <person name="MacDonald P."/>
            <person name="Magnisalis V."/>
            <person name="Maru K."/>
            <person name="Matthews C."/>
            <person name="McCusker W."/>
            <person name="McDonough S."/>
            <person name="Mehta T."/>
            <person name="Meldrim J."/>
            <person name="Meneus L."/>
            <person name="Mihai O."/>
            <person name="Mihalev A."/>
            <person name="Mihova T."/>
            <person name="Mittelman R."/>
            <person name="Mlenga V."/>
            <person name="Montmayeur A."/>
            <person name="Mulrain L."/>
            <person name="Navidi A."/>
            <person name="Naylor J."/>
            <person name="Negash T."/>
            <person name="Nguyen T."/>
            <person name="Nguyen N."/>
            <person name="Nicol R."/>
            <person name="Norbu C."/>
            <person name="Norbu N."/>
            <person name="Novod N."/>
            <person name="O'Neill B."/>
            <person name="Osman S."/>
            <person name="Markiewicz E."/>
            <person name="Oyono O.L."/>
            <person name="Patti C."/>
            <person name="Phunkhang P."/>
            <person name="Pierre F."/>
            <person name="Priest M."/>
            <person name="Raghuraman S."/>
            <person name="Rege F."/>
            <person name="Reyes R."/>
            <person name="Rise C."/>
            <person name="Rogov P."/>
            <person name="Ross K."/>
            <person name="Ryan E."/>
            <person name="Settipalli S."/>
            <person name="Shea T."/>
            <person name="Sherpa N."/>
            <person name="Shi L."/>
            <person name="Shih D."/>
            <person name="Sparrow T."/>
            <person name="Spaulding J."/>
            <person name="Stalker J."/>
            <person name="Stange-Thomann N."/>
            <person name="Stavropoulos S."/>
            <person name="Stone C."/>
            <person name="Strader C."/>
            <person name="Tesfaye S."/>
            <person name="Thomson T."/>
            <person name="Thoulutsang Y."/>
            <person name="Thoulutsang D."/>
            <person name="Topham K."/>
            <person name="Topping I."/>
            <person name="Tsamla T."/>
            <person name="Vassiliev H."/>
            <person name="Vo A."/>
            <person name="Wangchuk T."/>
            <person name="Wangdi T."/>
            <person name="Weiand M."/>
            <person name="Wilkinson J."/>
            <person name="Wilson A."/>
            <person name="Yadav S."/>
            <person name="Young G."/>
            <person name="Yu Q."/>
            <person name="Zembek L."/>
            <person name="Zhong D."/>
            <person name="Zimmer A."/>
            <person name="Zwirko Z."/>
            <person name="Jaffe D.B."/>
            <person name="Alvarez P."/>
            <person name="Brockman W."/>
            <person name="Butler J."/>
            <person name="Chin C."/>
            <person name="Gnerre S."/>
            <person name="Grabherr M."/>
            <person name="Kleber M."/>
            <person name="Mauceli E."/>
            <person name="MacCallum I."/>
        </authorList>
    </citation>
    <scope>NUCLEOTIDE SEQUENCE [LARGE SCALE GENOMIC DNA]</scope>
    <source>
        <strain evidence="3">MSH-3 / Tucson 14011-0111.49</strain>
    </source>
</reference>
<organism evidence="3">
    <name type="scientific">Drosophila persimilis</name>
    <name type="common">Fruit fly</name>
    <dbReference type="NCBI Taxonomy" id="7234"/>
    <lineage>
        <taxon>Eukaryota</taxon>
        <taxon>Metazoa</taxon>
        <taxon>Ecdysozoa</taxon>
        <taxon>Arthropoda</taxon>
        <taxon>Hexapoda</taxon>
        <taxon>Insecta</taxon>
        <taxon>Pterygota</taxon>
        <taxon>Neoptera</taxon>
        <taxon>Endopterygota</taxon>
        <taxon>Diptera</taxon>
        <taxon>Brachycera</taxon>
        <taxon>Muscomorpha</taxon>
        <taxon>Ephydroidea</taxon>
        <taxon>Drosophilidae</taxon>
        <taxon>Drosophila</taxon>
        <taxon>Sophophora</taxon>
    </lineage>
</organism>